<dbReference type="OMA" id="QWEMTDS"/>
<dbReference type="InterPro" id="IPR036249">
    <property type="entry name" value="Thioredoxin-like_sf"/>
</dbReference>
<feature type="compositionally biased region" description="Basic residues" evidence="1">
    <location>
        <begin position="654"/>
        <end position="663"/>
    </location>
</feature>
<dbReference type="Gramene" id="Manes.14G080700.1.v8.1">
    <property type="protein sequence ID" value="Manes.14G080700.1.v8.1.CDS"/>
    <property type="gene ID" value="Manes.14G080700.v8.1"/>
</dbReference>
<dbReference type="SUPFAM" id="SSF52833">
    <property type="entry name" value="Thioredoxin-like"/>
    <property type="match status" value="1"/>
</dbReference>
<reference evidence="5" key="1">
    <citation type="journal article" date="2016" name="Nat. Biotechnol.">
        <title>Sequencing wild and cultivated cassava and related species reveals extensive interspecific hybridization and genetic diversity.</title>
        <authorList>
            <person name="Bredeson J.V."/>
            <person name="Lyons J.B."/>
            <person name="Prochnik S.E."/>
            <person name="Wu G.A."/>
            <person name="Ha C.M."/>
            <person name="Edsinger-Gonzales E."/>
            <person name="Grimwood J."/>
            <person name="Schmutz J."/>
            <person name="Rabbi I.Y."/>
            <person name="Egesi C."/>
            <person name="Nauluvula P."/>
            <person name="Lebot V."/>
            <person name="Ndunguru J."/>
            <person name="Mkamilo G."/>
            <person name="Bart R.S."/>
            <person name="Setter T.L."/>
            <person name="Gleadow R.M."/>
            <person name="Kulakow P."/>
            <person name="Ferguson M.E."/>
            <person name="Rounsley S."/>
            <person name="Rokhsar D.S."/>
        </authorList>
    </citation>
    <scope>NUCLEOTIDE SEQUENCE [LARGE SCALE GENOMIC DNA]</scope>
    <source>
        <strain evidence="5">cv. AM560-2</strain>
    </source>
</reference>
<evidence type="ECO:0000256" key="1">
    <source>
        <dbReference type="SAM" id="MobiDB-lite"/>
    </source>
</evidence>
<dbReference type="PANTHER" id="PTHR44303:SF2">
    <property type="entry name" value="DNAJ HOMOLOG SUBFAMILY C MEMBER 16"/>
    <property type="match status" value="1"/>
</dbReference>
<feature type="compositionally biased region" description="Polar residues" evidence="1">
    <location>
        <begin position="634"/>
        <end position="646"/>
    </location>
</feature>
<evidence type="ECO:0000313" key="5">
    <source>
        <dbReference type="Proteomes" id="UP000091857"/>
    </source>
</evidence>
<organism evidence="4 5">
    <name type="scientific">Manihot esculenta</name>
    <name type="common">Cassava</name>
    <name type="synonym">Jatropha manihot</name>
    <dbReference type="NCBI Taxonomy" id="3983"/>
    <lineage>
        <taxon>Eukaryota</taxon>
        <taxon>Viridiplantae</taxon>
        <taxon>Streptophyta</taxon>
        <taxon>Embryophyta</taxon>
        <taxon>Tracheophyta</taxon>
        <taxon>Spermatophyta</taxon>
        <taxon>Magnoliopsida</taxon>
        <taxon>eudicotyledons</taxon>
        <taxon>Gunneridae</taxon>
        <taxon>Pentapetalae</taxon>
        <taxon>rosids</taxon>
        <taxon>fabids</taxon>
        <taxon>Malpighiales</taxon>
        <taxon>Euphorbiaceae</taxon>
        <taxon>Crotonoideae</taxon>
        <taxon>Manihoteae</taxon>
        <taxon>Manihot</taxon>
    </lineage>
</organism>
<keyword evidence="2" id="KW-0812">Transmembrane</keyword>
<dbReference type="PROSITE" id="PS50076">
    <property type="entry name" value="DNAJ_2"/>
    <property type="match status" value="1"/>
</dbReference>
<sequence>MTTGGARVAATSSILPPIIAYAVPLLLFALALFYQLVVLPRSFPLSHYDVLGVKRYSSVEEVKDAYEKLSSKWNSGIEVPAAANFIEIQYAYELLTNPLWKRDYDIFGIDEQFLVLDKLKELYAGESFSSVGLPLLEATHFDPGDHAHTIITSEEFGSMFSNSKTWLVQIYSKGSSRCAQFFNYWKEITSLLEGVANTGMVELGDAQLATFLAERKPTGHFFFRNGLPSLVAFPSGCKTSDCLIRYEGDLSIDAVTDWFATVILGLPRILYHSKESLGKNFLAKCGPHKVKVIFFSKTGVRATPFVRQTAKGYWAYACFAFVLWRGEDFSFWWNTFEVESAPAIVFLKDPGVKPVIFHGSFNTSWFADVMEKNKQQELPQLRSVNSMELGCDARGYSRAGVDTMSWYCVLVAGRLGPELNRMRETVRKVQEILSNDVELNDVDKDQFISLATELKKKRLTFAWLDGEAQQKYCFFYLHSETSYDTCGPRRDLTDVPRLFIVRYKRNATQDNVRVKKNVFETEEADPASQLVARYNGSNEIAQIIQWISGTIRDGETRDLPFFKIKTPDLVPEDTDPFWSKGAQTILSRSVGIKHIIRRVISKTFDHMGDPRIGPILLLGALMAFGTIWLMRNQPTRQSKSSQPRQSNVKDEIMRKRRERRRNASSKDIPPSITDVEPKNAYQMPMSDSDSD</sequence>
<dbReference type="SMART" id="SM00271">
    <property type="entry name" value="DnaJ"/>
    <property type="match status" value="1"/>
</dbReference>
<evidence type="ECO:0000313" key="4">
    <source>
        <dbReference type="EMBL" id="OAY31062.1"/>
    </source>
</evidence>
<keyword evidence="2" id="KW-1133">Transmembrane helix</keyword>
<dbReference type="CDD" id="cd06257">
    <property type="entry name" value="DnaJ"/>
    <property type="match status" value="1"/>
</dbReference>
<dbReference type="PROSITE" id="PS00636">
    <property type="entry name" value="DNAJ_1"/>
    <property type="match status" value="1"/>
</dbReference>
<dbReference type="Gene3D" id="3.40.30.10">
    <property type="entry name" value="Glutaredoxin"/>
    <property type="match status" value="1"/>
</dbReference>
<dbReference type="PANTHER" id="PTHR44303">
    <property type="entry name" value="DNAJ HOMOLOG SUBFAMILY C MEMBER 16"/>
    <property type="match status" value="1"/>
</dbReference>
<accession>A0A2C9UL01</accession>
<name>A0A2C9UL01_MANES</name>
<keyword evidence="2" id="KW-0472">Membrane</keyword>
<dbReference type="InterPro" id="IPR001623">
    <property type="entry name" value="DnaJ_domain"/>
</dbReference>
<dbReference type="OrthoDB" id="767702at2759"/>
<feature type="region of interest" description="Disordered" evidence="1">
    <location>
        <begin position="634"/>
        <end position="691"/>
    </location>
</feature>
<protein>
    <recommendedName>
        <fullName evidence="3">J domain-containing protein</fullName>
    </recommendedName>
</protein>
<dbReference type="PRINTS" id="PR00625">
    <property type="entry name" value="JDOMAIN"/>
</dbReference>
<dbReference type="Proteomes" id="UP000091857">
    <property type="component" value="Chromosome 14"/>
</dbReference>
<feature type="transmembrane region" description="Helical" evidence="2">
    <location>
        <begin position="18"/>
        <end position="39"/>
    </location>
</feature>
<dbReference type="Gene3D" id="1.10.287.110">
    <property type="entry name" value="DnaJ domain"/>
    <property type="match status" value="1"/>
</dbReference>
<evidence type="ECO:0000256" key="2">
    <source>
        <dbReference type="SAM" id="Phobius"/>
    </source>
</evidence>
<dbReference type="InterPro" id="IPR018253">
    <property type="entry name" value="DnaJ_domain_CS"/>
</dbReference>
<feature type="domain" description="J" evidence="3">
    <location>
        <begin position="46"/>
        <end position="108"/>
    </location>
</feature>
<proteinExistence type="predicted"/>
<dbReference type="AlphaFoldDB" id="A0A2C9UL01"/>
<feature type="transmembrane region" description="Helical" evidence="2">
    <location>
        <begin position="612"/>
        <end position="630"/>
    </location>
</feature>
<dbReference type="SUPFAM" id="SSF46565">
    <property type="entry name" value="Chaperone J-domain"/>
    <property type="match status" value="1"/>
</dbReference>
<dbReference type="InterPro" id="IPR052448">
    <property type="entry name" value="DnaJ_C16_autophagy_reg"/>
</dbReference>
<dbReference type="InterPro" id="IPR036869">
    <property type="entry name" value="J_dom_sf"/>
</dbReference>
<comment type="caution">
    <text evidence="4">The sequence shown here is derived from an EMBL/GenBank/DDBJ whole genome shotgun (WGS) entry which is preliminary data.</text>
</comment>
<dbReference type="Pfam" id="PF00226">
    <property type="entry name" value="DnaJ"/>
    <property type="match status" value="1"/>
</dbReference>
<gene>
    <name evidence="4" type="ORF">MANES_14G080700v8</name>
</gene>
<evidence type="ECO:0000259" key="3">
    <source>
        <dbReference type="PROSITE" id="PS50076"/>
    </source>
</evidence>
<keyword evidence="5" id="KW-1185">Reference proteome</keyword>
<dbReference type="EMBL" id="CM004400">
    <property type="protein sequence ID" value="OAY31062.1"/>
    <property type="molecule type" value="Genomic_DNA"/>
</dbReference>
<dbReference type="STRING" id="3983.A0A2C9UL01"/>